<dbReference type="PANTHER" id="PTHR43280:SF2">
    <property type="entry name" value="HTH-TYPE TRANSCRIPTIONAL REGULATOR EXSA"/>
    <property type="match status" value="1"/>
</dbReference>
<dbReference type="Pfam" id="PF12833">
    <property type="entry name" value="HTH_18"/>
    <property type="match status" value="1"/>
</dbReference>
<evidence type="ECO:0000259" key="5">
    <source>
        <dbReference type="PROSITE" id="PS01124"/>
    </source>
</evidence>
<evidence type="ECO:0000259" key="6">
    <source>
        <dbReference type="PROSITE" id="PS50110"/>
    </source>
</evidence>
<dbReference type="AlphaFoldDB" id="A0A9J6Z956"/>
<feature type="modified residue" description="4-aspartylphosphate" evidence="4">
    <location>
        <position position="54"/>
    </location>
</feature>
<dbReference type="Pfam" id="PF00072">
    <property type="entry name" value="Response_reg"/>
    <property type="match status" value="1"/>
</dbReference>
<dbReference type="KEGG" id="plig:NAG76_11615"/>
<accession>A0A9J6Z956</accession>
<dbReference type="CDD" id="cd17536">
    <property type="entry name" value="REC_YesN-like"/>
    <property type="match status" value="1"/>
</dbReference>
<dbReference type="PROSITE" id="PS01124">
    <property type="entry name" value="HTH_ARAC_FAMILY_2"/>
    <property type="match status" value="1"/>
</dbReference>
<keyword evidence="4" id="KW-0597">Phosphoprotein</keyword>
<dbReference type="SMART" id="SM00448">
    <property type="entry name" value="REC"/>
    <property type="match status" value="1"/>
</dbReference>
<dbReference type="PROSITE" id="PS50110">
    <property type="entry name" value="RESPONSE_REGULATORY"/>
    <property type="match status" value="1"/>
</dbReference>
<evidence type="ECO:0000256" key="2">
    <source>
        <dbReference type="ARBA" id="ARBA00023125"/>
    </source>
</evidence>
<dbReference type="PRINTS" id="PR00032">
    <property type="entry name" value="HTHARAC"/>
</dbReference>
<feature type="domain" description="Response regulatory" evidence="6">
    <location>
        <begin position="2"/>
        <end position="119"/>
    </location>
</feature>
<proteinExistence type="predicted"/>
<evidence type="ECO:0000256" key="4">
    <source>
        <dbReference type="PROSITE-ProRule" id="PRU00169"/>
    </source>
</evidence>
<dbReference type="GO" id="GO:0000160">
    <property type="term" value="P:phosphorelay signal transduction system"/>
    <property type="evidence" value="ECO:0007669"/>
    <property type="project" value="InterPro"/>
</dbReference>
<keyword evidence="2" id="KW-0238">DNA-binding</keyword>
<dbReference type="PANTHER" id="PTHR43280">
    <property type="entry name" value="ARAC-FAMILY TRANSCRIPTIONAL REGULATOR"/>
    <property type="match status" value="1"/>
</dbReference>
<keyword evidence="1" id="KW-0805">Transcription regulation</keyword>
<feature type="domain" description="HTH araC/xylS-type" evidence="5">
    <location>
        <begin position="413"/>
        <end position="511"/>
    </location>
</feature>
<dbReference type="EMBL" id="CP097899">
    <property type="protein sequence ID" value="URN92548.1"/>
    <property type="molecule type" value="Genomic_DNA"/>
</dbReference>
<reference evidence="7" key="1">
    <citation type="submission" date="2022-05" db="EMBL/GenBank/DDBJ databases">
        <title>Novel bacterial taxa in a minimal lignocellulolytic consortium and its capacity to transform plastics disclosed by genome-resolved metagenomics.</title>
        <authorList>
            <person name="Rodriguez C.A.D."/>
            <person name="Diaz-Garcia L."/>
            <person name="Herrera K."/>
            <person name="Tarazona N.A."/>
            <person name="Sproer C."/>
            <person name="Overmann J."/>
            <person name="Jimenez D.J."/>
        </authorList>
    </citation>
    <scope>NUCLEOTIDE SEQUENCE</scope>
    <source>
        <strain evidence="7">MAG5</strain>
    </source>
</reference>
<organism evidence="7 8">
    <name type="scientific">Candidatus Pristimantibacillus lignocellulolyticus</name>
    <dbReference type="NCBI Taxonomy" id="2994561"/>
    <lineage>
        <taxon>Bacteria</taxon>
        <taxon>Bacillati</taxon>
        <taxon>Bacillota</taxon>
        <taxon>Bacilli</taxon>
        <taxon>Bacillales</taxon>
        <taxon>Paenibacillaceae</taxon>
        <taxon>Candidatus Pristimantibacillus</taxon>
    </lineage>
</organism>
<protein>
    <submittedName>
        <fullName evidence="7">Response regulator</fullName>
    </submittedName>
</protein>
<dbReference type="Proteomes" id="UP001056756">
    <property type="component" value="Chromosome"/>
</dbReference>
<dbReference type="Gene3D" id="1.10.10.60">
    <property type="entry name" value="Homeodomain-like"/>
    <property type="match status" value="2"/>
</dbReference>
<dbReference type="InterPro" id="IPR018060">
    <property type="entry name" value="HTH_AraC"/>
</dbReference>
<evidence type="ECO:0000313" key="8">
    <source>
        <dbReference type="Proteomes" id="UP001056756"/>
    </source>
</evidence>
<evidence type="ECO:0000256" key="3">
    <source>
        <dbReference type="ARBA" id="ARBA00023163"/>
    </source>
</evidence>
<name>A0A9J6Z956_9BACL</name>
<dbReference type="PROSITE" id="PS00041">
    <property type="entry name" value="HTH_ARAC_FAMILY_1"/>
    <property type="match status" value="1"/>
</dbReference>
<dbReference type="Gene3D" id="3.40.50.2300">
    <property type="match status" value="1"/>
</dbReference>
<dbReference type="SUPFAM" id="SSF52172">
    <property type="entry name" value="CheY-like"/>
    <property type="match status" value="1"/>
</dbReference>
<gene>
    <name evidence="7" type="ORF">NAG76_11615</name>
</gene>
<sequence length="513" mass="59979">MKVLIVDDEEHVREGVELAIDWPTYNIQQILTAEDGFEAIEIVRGEEPELIICDMSMPKMDGPRFLELLREEGWNSKVIVLSGYQEFRYTRATLLANGVDYLLKPFKIDDLDKAVAKAVTSIEQNQQTKHEEFNNSFRIKEADSLLNEQKMNTYLQNDPIQEDSMLQLFEEVGLSEQDFYVLMYLPRNSNSVIERYYMGDESLFEFSVKNVLNDIIKQVGNYYCFTDEQFIIVYIQSDLSIDELEFYQKKISELWYKTLRLLTISGFSKRRTSIGQLHHSLKEAKAEILNTNIIKASQSYQNATDLTPFMDKELLLLEAIRNQDKNQIQELVHSYVESLHTKSNLPLKELQHYSIEANLLLMRVMNQLQSKQHIETMPLWLSDLEEWEKTLIHMFHSIVDDANESASTIQSIAAIKNYIHDHMSEEITLSSLAEIFHFSPQYLSKRFKEMHQTTVMSYLTQIRMDNACELLKFSELSVQEIAASVGYEDDNYFSKVFRKHYGVSPTQYRRVNK</sequence>
<dbReference type="InterPro" id="IPR020449">
    <property type="entry name" value="Tscrpt_reg_AraC-type_HTH"/>
</dbReference>
<dbReference type="InterPro" id="IPR009057">
    <property type="entry name" value="Homeodomain-like_sf"/>
</dbReference>
<dbReference type="InterPro" id="IPR018062">
    <property type="entry name" value="HTH_AraC-typ_CS"/>
</dbReference>
<dbReference type="InterPro" id="IPR001789">
    <property type="entry name" value="Sig_transdc_resp-reg_receiver"/>
</dbReference>
<dbReference type="GO" id="GO:0003700">
    <property type="term" value="F:DNA-binding transcription factor activity"/>
    <property type="evidence" value="ECO:0007669"/>
    <property type="project" value="InterPro"/>
</dbReference>
<evidence type="ECO:0000313" key="7">
    <source>
        <dbReference type="EMBL" id="URN92548.1"/>
    </source>
</evidence>
<dbReference type="GO" id="GO:0043565">
    <property type="term" value="F:sequence-specific DNA binding"/>
    <property type="evidence" value="ECO:0007669"/>
    <property type="project" value="InterPro"/>
</dbReference>
<keyword evidence="3" id="KW-0804">Transcription</keyword>
<evidence type="ECO:0000256" key="1">
    <source>
        <dbReference type="ARBA" id="ARBA00023015"/>
    </source>
</evidence>
<dbReference type="SMART" id="SM00342">
    <property type="entry name" value="HTH_ARAC"/>
    <property type="match status" value="1"/>
</dbReference>
<dbReference type="InterPro" id="IPR011006">
    <property type="entry name" value="CheY-like_superfamily"/>
</dbReference>
<dbReference type="SUPFAM" id="SSF46689">
    <property type="entry name" value="Homeodomain-like"/>
    <property type="match status" value="2"/>
</dbReference>